<organism evidence="1 2">
    <name type="scientific">Pseudomonas syringae</name>
    <dbReference type="NCBI Taxonomy" id="317"/>
    <lineage>
        <taxon>Bacteria</taxon>
        <taxon>Pseudomonadati</taxon>
        <taxon>Pseudomonadota</taxon>
        <taxon>Gammaproteobacteria</taxon>
        <taxon>Pseudomonadales</taxon>
        <taxon>Pseudomonadaceae</taxon>
        <taxon>Pseudomonas</taxon>
    </lineage>
</organism>
<dbReference type="AlphaFoldDB" id="A0A085VF21"/>
<accession>A0A085VF21</accession>
<dbReference type="Proteomes" id="UP000028643">
    <property type="component" value="Unassembled WGS sequence"/>
</dbReference>
<name>A0A085VF21_PSESX</name>
<proteinExistence type="predicted"/>
<gene>
    <name evidence="1" type="ORF">IV02_04615</name>
</gene>
<protein>
    <submittedName>
        <fullName evidence="1">Uncharacterized protein</fullName>
    </submittedName>
</protein>
<dbReference type="RefSeq" id="WP_047572504.1">
    <property type="nucleotide sequence ID" value="NZ_JPQT01000063.1"/>
</dbReference>
<sequence>MQNIKPDFQKQIQEFIMAIDYANSVNEITDFKMAKIKEEAFLPRWLTALVNDEVVRQGELAPAVLNFGGPVFTNTIIEKDGESFYGFDMCNEYTKPDHAPMTVNALNKTVDNYITLRNHVVAQGVPLLDLDNTFKEWYGKVKKLCLADPAAQLVKNLNEKGIPVKTLDDLQSLKGETFDRFRELDMPNTWIALNPYIKGFKNDFIVPQRFWDFENSYAERIQNRFAEPAPVVENVEEKKTNKPKQKI</sequence>
<evidence type="ECO:0000313" key="2">
    <source>
        <dbReference type="Proteomes" id="UP000028643"/>
    </source>
</evidence>
<reference evidence="1 2" key="1">
    <citation type="submission" date="2014-07" db="EMBL/GenBank/DDBJ databases">
        <title>Draft Genome Sequences of Environmental Pseudomonas syringae strains.</title>
        <authorList>
            <person name="Baltrus D.A."/>
            <person name="Berge O."/>
            <person name="Morris C."/>
        </authorList>
    </citation>
    <scope>NUCLEOTIDE SEQUENCE [LARGE SCALE GENOMIC DNA]</scope>
    <source>
        <strain evidence="1 2">CEB003</strain>
    </source>
</reference>
<evidence type="ECO:0000313" key="1">
    <source>
        <dbReference type="EMBL" id="KFE54034.1"/>
    </source>
</evidence>
<dbReference type="PATRIC" id="fig|317.174.peg.938"/>
<dbReference type="EMBL" id="JPQT01000063">
    <property type="protein sequence ID" value="KFE54034.1"/>
    <property type="molecule type" value="Genomic_DNA"/>
</dbReference>
<comment type="caution">
    <text evidence="1">The sequence shown here is derived from an EMBL/GenBank/DDBJ whole genome shotgun (WGS) entry which is preliminary data.</text>
</comment>